<dbReference type="EMBL" id="BEYU01000067">
    <property type="protein sequence ID" value="GBG29879.1"/>
    <property type="molecule type" value="Genomic_DNA"/>
</dbReference>
<keyword evidence="2" id="KW-1185">Reference proteome</keyword>
<proteinExistence type="predicted"/>
<gene>
    <name evidence="1" type="ORF">FCC1311_060992</name>
</gene>
<dbReference type="Proteomes" id="UP000241890">
    <property type="component" value="Unassembled WGS sequence"/>
</dbReference>
<name>A0A2R5GHR3_9STRA</name>
<dbReference type="InParanoid" id="A0A2R5GHR3"/>
<reference evidence="1 2" key="1">
    <citation type="submission" date="2017-12" db="EMBL/GenBank/DDBJ databases">
        <title>Sequencing, de novo assembly and annotation of complete genome of a new Thraustochytrid species, strain FCC1311.</title>
        <authorList>
            <person name="Sedici K."/>
            <person name="Godart F."/>
            <person name="Aiese Cigliano R."/>
            <person name="Sanseverino W."/>
            <person name="Barakat M."/>
            <person name="Ortet P."/>
            <person name="Marechal E."/>
            <person name="Cagnac O."/>
            <person name="Amato A."/>
        </authorList>
    </citation>
    <scope>NUCLEOTIDE SEQUENCE [LARGE SCALE GENOMIC DNA]</scope>
</reference>
<protein>
    <submittedName>
        <fullName evidence="1">Uncharacterized protein</fullName>
    </submittedName>
</protein>
<evidence type="ECO:0000313" key="2">
    <source>
        <dbReference type="Proteomes" id="UP000241890"/>
    </source>
</evidence>
<organism evidence="1 2">
    <name type="scientific">Hondaea fermentalgiana</name>
    <dbReference type="NCBI Taxonomy" id="2315210"/>
    <lineage>
        <taxon>Eukaryota</taxon>
        <taxon>Sar</taxon>
        <taxon>Stramenopiles</taxon>
        <taxon>Bigyra</taxon>
        <taxon>Labyrinthulomycetes</taxon>
        <taxon>Thraustochytrida</taxon>
        <taxon>Thraustochytriidae</taxon>
        <taxon>Hondaea</taxon>
    </lineage>
</organism>
<sequence>MEMNAPRVVWVGLVDSLKGSLMFSRVWDVVLPQSETDKSTTHLRGASLAVALFEKSRVAWTDARTETQLCTFRNGSEIVMLVRSINDVIYIVAGTGDTVELDQGSRATPDAIRAISASIAVFIDETVAS</sequence>
<comment type="caution">
    <text evidence="1">The sequence shown here is derived from an EMBL/GenBank/DDBJ whole genome shotgun (WGS) entry which is preliminary data.</text>
</comment>
<dbReference type="AlphaFoldDB" id="A0A2R5GHR3"/>
<evidence type="ECO:0000313" key="1">
    <source>
        <dbReference type="EMBL" id="GBG29879.1"/>
    </source>
</evidence>
<accession>A0A2R5GHR3</accession>